<protein>
    <submittedName>
        <fullName evidence="2">Uncharacterized protein</fullName>
    </submittedName>
</protein>
<name>A0A6C0IFC3_9ZZZZ</name>
<proteinExistence type="predicted"/>
<dbReference type="AlphaFoldDB" id="A0A6C0IFC3"/>
<evidence type="ECO:0000313" key="2">
    <source>
        <dbReference type="EMBL" id="QHT91175.1"/>
    </source>
</evidence>
<feature type="region of interest" description="Disordered" evidence="1">
    <location>
        <begin position="78"/>
        <end position="110"/>
    </location>
</feature>
<accession>A0A6C0IFC3</accession>
<reference evidence="2" key="1">
    <citation type="journal article" date="2020" name="Nature">
        <title>Giant virus diversity and host interactions through global metagenomics.</title>
        <authorList>
            <person name="Schulz F."/>
            <person name="Roux S."/>
            <person name="Paez-Espino D."/>
            <person name="Jungbluth S."/>
            <person name="Walsh D.A."/>
            <person name="Denef V.J."/>
            <person name="McMahon K.D."/>
            <person name="Konstantinidis K.T."/>
            <person name="Eloe-Fadrosh E.A."/>
            <person name="Kyrpides N.C."/>
            <person name="Woyke T."/>
        </authorList>
    </citation>
    <scope>NUCLEOTIDE SEQUENCE</scope>
    <source>
        <strain evidence="2">GVMAG-M-3300023184-72</strain>
    </source>
</reference>
<sequence>MSAASPCRSIWDRVKRNDCYQRETEMANRNDDVYDLNKYTKNIDKNSPLAKMSFDELMAHAKAHLGGKTKKRRIKRNILKSKSKKLLHRKKNTKRSRSRGTTIRRRKNRF</sequence>
<evidence type="ECO:0000256" key="1">
    <source>
        <dbReference type="SAM" id="MobiDB-lite"/>
    </source>
</evidence>
<dbReference type="EMBL" id="MN740163">
    <property type="protein sequence ID" value="QHT91175.1"/>
    <property type="molecule type" value="Genomic_DNA"/>
</dbReference>
<organism evidence="2">
    <name type="scientific">viral metagenome</name>
    <dbReference type="NCBI Taxonomy" id="1070528"/>
    <lineage>
        <taxon>unclassified sequences</taxon>
        <taxon>metagenomes</taxon>
        <taxon>organismal metagenomes</taxon>
    </lineage>
</organism>